<comment type="caution">
    <text evidence="3">The sequence shown here is derived from an EMBL/GenBank/DDBJ whole genome shotgun (WGS) entry which is preliminary data.</text>
</comment>
<protein>
    <submittedName>
        <fullName evidence="3">Fumarylacetoacetate hydrolase family protein</fullName>
    </submittedName>
</protein>
<dbReference type="Pfam" id="PF01557">
    <property type="entry name" value="FAA_hydrolase"/>
    <property type="match status" value="1"/>
</dbReference>
<dbReference type="EMBL" id="BAABIG010000001">
    <property type="protein sequence ID" value="GAA4781723.1"/>
    <property type="molecule type" value="Genomic_DNA"/>
</dbReference>
<proteinExistence type="predicted"/>
<dbReference type="RefSeq" id="WP_345616614.1">
    <property type="nucleotide sequence ID" value="NZ_BAABIG010000001.1"/>
</dbReference>
<keyword evidence="1" id="KW-0456">Lyase</keyword>
<dbReference type="PANTHER" id="PTHR30143">
    <property type="entry name" value="ACID HYDRATASE"/>
    <property type="match status" value="1"/>
</dbReference>
<reference evidence="4" key="1">
    <citation type="journal article" date="2019" name="Int. J. Syst. Evol. Microbiol.">
        <title>The Global Catalogue of Microorganisms (GCM) 10K type strain sequencing project: providing services to taxonomists for standard genome sequencing and annotation.</title>
        <authorList>
            <consortium name="The Broad Institute Genomics Platform"/>
            <consortium name="The Broad Institute Genome Sequencing Center for Infectious Disease"/>
            <person name="Wu L."/>
            <person name="Ma J."/>
        </authorList>
    </citation>
    <scope>NUCLEOTIDE SEQUENCE [LARGE SCALE GENOMIC DNA]</scope>
    <source>
        <strain evidence="4">JCM 18081</strain>
    </source>
</reference>
<organism evidence="3 4">
    <name type="scientific">Streptomyces ziwulingensis</name>
    <dbReference type="NCBI Taxonomy" id="1045501"/>
    <lineage>
        <taxon>Bacteria</taxon>
        <taxon>Bacillati</taxon>
        <taxon>Actinomycetota</taxon>
        <taxon>Actinomycetes</taxon>
        <taxon>Kitasatosporales</taxon>
        <taxon>Streptomycetaceae</taxon>
        <taxon>Streptomyces</taxon>
    </lineage>
</organism>
<evidence type="ECO:0000313" key="4">
    <source>
        <dbReference type="Proteomes" id="UP001501265"/>
    </source>
</evidence>
<evidence type="ECO:0000313" key="3">
    <source>
        <dbReference type="EMBL" id="GAA4781723.1"/>
    </source>
</evidence>
<dbReference type="GO" id="GO:0016787">
    <property type="term" value="F:hydrolase activity"/>
    <property type="evidence" value="ECO:0007669"/>
    <property type="project" value="UniProtKB-KW"/>
</dbReference>
<sequence>MTAKSQSGTRHPAAAGGTGSAVGEEVLAGLAQELAAAARTRTPVRLLSERVPGLSLPDAYRIQQINVRQQVAQGARIAGHKIGLTSAAMQKQMGIHEPDSGVVIHRMVAASGARLRSADFMNPRIETEIAFRLGRDIARPCGPDAVRKAVAEVFLSFEILDTHFRSWNITLVDSIADNAACAGVITGSPVSFTPSWDLAQEQITAEADGTAVARGEGRDILGDPLQALSWLTHRLPGLGTTLRAGDIILAGSVHASLPLTPGTTFRATSTRLPAVQVRAL</sequence>
<accession>A0ABP9AIW3</accession>
<name>A0ABP9AIW3_9ACTN</name>
<dbReference type="SUPFAM" id="SSF56529">
    <property type="entry name" value="FAH"/>
    <property type="match status" value="1"/>
</dbReference>
<evidence type="ECO:0000259" key="2">
    <source>
        <dbReference type="Pfam" id="PF01557"/>
    </source>
</evidence>
<dbReference type="PANTHER" id="PTHR30143:SF0">
    <property type="entry name" value="2-KETO-4-PENTENOATE HYDRATASE"/>
    <property type="match status" value="1"/>
</dbReference>
<dbReference type="Proteomes" id="UP001501265">
    <property type="component" value="Unassembled WGS sequence"/>
</dbReference>
<feature type="domain" description="Fumarylacetoacetase-like C-terminal" evidence="2">
    <location>
        <begin position="105"/>
        <end position="275"/>
    </location>
</feature>
<gene>
    <name evidence="3" type="ORF">GCM10023220_00170</name>
</gene>
<keyword evidence="3" id="KW-0378">Hydrolase</keyword>
<dbReference type="InterPro" id="IPR050772">
    <property type="entry name" value="Hydratase-Decarb/MhpD_sf"/>
</dbReference>
<evidence type="ECO:0000256" key="1">
    <source>
        <dbReference type="ARBA" id="ARBA00023239"/>
    </source>
</evidence>
<dbReference type="Gene3D" id="3.90.850.10">
    <property type="entry name" value="Fumarylacetoacetase-like, C-terminal domain"/>
    <property type="match status" value="1"/>
</dbReference>
<dbReference type="InterPro" id="IPR011234">
    <property type="entry name" value="Fumarylacetoacetase-like_C"/>
</dbReference>
<dbReference type="InterPro" id="IPR036663">
    <property type="entry name" value="Fumarylacetoacetase_C_sf"/>
</dbReference>
<keyword evidence="4" id="KW-1185">Reference proteome</keyword>